<evidence type="ECO:0000256" key="1">
    <source>
        <dbReference type="SAM" id="MobiDB-lite"/>
    </source>
</evidence>
<dbReference type="STRING" id="51351.M4D5Z6"/>
<dbReference type="eggNOG" id="KOG1041">
    <property type="taxonomic scope" value="Eukaryota"/>
</dbReference>
<protein>
    <submittedName>
        <fullName evidence="2">Uncharacterized protein</fullName>
    </submittedName>
</protein>
<proteinExistence type="predicted"/>
<sequence length="202" mass="22564">MSSKVKLDGKDKPQYGQIGHLAMVPAKAPFRTYAGRSSTLHGQSVRYGEKHEPRLKCSERSGLQAGLAPYGRKDQRQQTHTQLSEHKANNRNNKVNGSTATEAEAALVVAKRSDSGEDIALQRWNLSNPSKEITRIIKQKLVETRQSSYSGAVPAFDARKNIYSPVEFQEDRFDLFAKLPIPSCNILIKCGDLREKLPVEED</sequence>
<accession>M4D5Z6</accession>
<keyword evidence="3" id="KW-1185">Reference proteome</keyword>
<dbReference type="Gramene" id="Bra011904.1">
    <property type="protein sequence ID" value="Bra011904.1-P"/>
    <property type="gene ID" value="Bra011904"/>
</dbReference>
<evidence type="ECO:0000313" key="2">
    <source>
        <dbReference type="EnsemblPlants" id="Bra011904.1-P"/>
    </source>
</evidence>
<evidence type="ECO:0000313" key="3">
    <source>
        <dbReference type="Proteomes" id="UP000011750"/>
    </source>
</evidence>
<dbReference type="Proteomes" id="UP000011750">
    <property type="component" value="Chromosome A07"/>
</dbReference>
<feature type="region of interest" description="Disordered" evidence="1">
    <location>
        <begin position="35"/>
        <end position="56"/>
    </location>
</feature>
<name>M4D5Z6_BRACM</name>
<dbReference type="EnsemblPlants" id="Bra011904.1">
    <property type="protein sequence ID" value="Bra011904.1-P"/>
    <property type="gene ID" value="Bra011904"/>
</dbReference>
<feature type="region of interest" description="Disordered" evidence="1">
    <location>
        <begin position="70"/>
        <end position="99"/>
    </location>
</feature>
<dbReference type="HOGENOM" id="CLU_1356377_0_0_1"/>
<feature type="compositionally biased region" description="Basic and acidic residues" evidence="1">
    <location>
        <begin position="71"/>
        <end position="88"/>
    </location>
</feature>
<reference evidence="2" key="3">
    <citation type="submission" date="2023-03" db="UniProtKB">
        <authorList>
            <consortium name="EnsemblPlants"/>
        </authorList>
    </citation>
    <scope>IDENTIFICATION</scope>
    <source>
        <strain evidence="2">cv. Chiifu-401-42</strain>
    </source>
</reference>
<dbReference type="AlphaFoldDB" id="M4D5Z6"/>
<reference evidence="2 3" key="1">
    <citation type="journal article" date="2011" name="Nat. Genet.">
        <title>The genome of the mesopolyploid crop species Brassica rapa.</title>
        <authorList>
            <consortium name="Brassica rapa Genome Sequencing Project Consortium"/>
            <person name="Wang X."/>
            <person name="Wang H."/>
            <person name="Wang J."/>
            <person name="Sun R."/>
            <person name="Wu J."/>
            <person name="Liu S."/>
            <person name="Bai Y."/>
            <person name="Mun J.H."/>
            <person name="Bancroft I."/>
            <person name="Cheng F."/>
            <person name="Huang S."/>
            <person name="Li X."/>
            <person name="Hua W."/>
            <person name="Wang J."/>
            <person name="Wang X."/>
            <person name="Freeling M."/>
            <person name="Pires J.C."/>
            <person name="Paterson A.H."/>
            <person name="Chalhoub B."/>
            <person name="Wang B."/>
            <person name="Hayward A."/>
            <person name="Sharpe A.G."/>
            <person name="Park B.S."/>
            <person name="Weisshaar B."/>
            <person name="Liu B."/>
            <person name="Li B."/>
            <person name="Liu B."/>
            <person name="Tong C."/>
            <person name="Song C."/>
            <person name="Duran C."/>
            <person name="Peng C."/>
            <person name="Geng C."/>
            <person name="Koh C."/>
            <person name="Lin C."/>
            <person name="Edwards D."/>
            <person name="Mu D."/>
            <person name="Shen D."/>
            <person name="Soumpourou E."/>
            <person name="Li F."/>
            <person name="Fraser F."/>
            <person name="Conant G."/>
            <person name="Lassalle G."/>
            <person name="King G.J."/>
            <person name="Bonnema G."/>
            <person name="Tang H."/>
            <person name="Wang H."/>
            <person name="Belcram H."/>
            <person name="Zhou H."/>
            <person name="Hirakawa H."/>
            <person name="Abe H."/>
            <person name="Guo H."/>
            <person name="Wang H."/>
            <person name="Jin H."/>
            <person name="Parkin I.A."/>
            <person name="Batley J."/>
            <person name="Kim J.S."/>
            <person name="Just J."/>
            <person name="Li J."/>
            <person name="Xu J."/>
            <person name="Deng J."/>
            <person name="Kim J.A."/>
            <person name="Li J."/>
            <person name="Yu J."/>
            <person name="Meng J."/>
            <person name="Wang J."/>
            <person name="Min J."/>
            <person name="Poulain J."/>
            <person name="Wang J."/>
            <person name="Hatakeyama K."/>
            <person name="Wu K."/>
            <person name="Wang L."/>
            <person name="Fang L."/>
            <person name="Trick M."/>
            <person name="Links M.G."/>
            <person name="Zhao M."/>
            <person name="Jin M."/>
            <person name="Ramchiary N."/>
            <person name="Drou N."/>
            <person name="Berkman P.J."/>
            <person name="Cai Q."/>
            <person name="Huang Q."/>
            <person name="Li R."/>
            <person name="Tabata S."/>
            <person name="Cheng S."/>
            <person name="Zhang S."/>
            <person name="Zhang S."/>
            <person name="Huang S."/>
            <person name="Sato S."/>
            <person name="Sun S."/>
            <person name="Kwon S.J."/>
            <person name="Choi S.R."/>
            <person name="Lee T.H."/>
            <person name="Fan W."/>
            <person name="Zhao X."/>
            <person name="Tan X."/>
            <person name="Xu X."/>
            <person name="Wang Y."/>
            <person name="Qiu Y."/>
            <person name="Yin Y."/>
            <person name="Li Y."/>
            <person name="Du Y."/>
            <person name="Liao Y."/>
            <person name="Lim Y."/>
            <person name="Narusaka Y."/>
            <person name="Wang Y."/>
            <person name="Wang Z."/>
            <person name="Li Z."/>
            <person name="Wang Z."/>
            <person name="Xiong Z."/>
            <person name="Zhang Z."/>
        </authorList>
    </citation>
    <scope>NUCLEOTIDE SEQUENCE [LARGE SCALE GENOMIC DNA]</scope>
    <source>
        <strain evidence="2 3">cv. Chiifu-401-42</strain>
    </source>
</reference>
<dbReference type="InParanoid" id="M4D5Z6"/>
<organism evidence="2 3">
    <name type="scientific">Brassica campestris</name>
    <name type="common">Field mustard</name>
    <dbReference type="NCBI Taxonomy" id="3711"/>
    <lineage>
        <taxon>Eukaryota</taxon>
        <taxon>Viridiplantae</taxon>
        <taxon>Streptophyta</taxon>
        <taxon>Embryophyta</taxon>
        <taxon>Tracheophyta</taxon>
        <taxon>Spermatophyta</taxon>
        <taxon>Magnoliopsida</taxon>
        <taxon>eudicotyledons</taxon>
        <taxon>Gunneridae</taxon>
        <taxon>Pentapetalae</taxon>
        <taxon>rosids</taxon>
        <taxon>malvids</taxon>
        <taxon>Brassicales</taxon>
        <taxon>Brassicaceae</taxon>
        <taxon>Brassiceae</taxon>
        <taxon>Brassica</taxon>
    </lineage>
</organism>
<feature type="compositionally biased region" description="Basic and acidic residues" evidence="1">
    <location>
        <begin position="47"/>
        <end position="56"/>
    </location>
</feature>
<reference evidence="2 3" key="2">
    <citation type="journal article" date="2018" name="Hortic Res">
        <title>Improved Brassica rapa reference genome by single-molecule sequencing and chromosome conformation capture technologies.</title>
        <authorList>
            <person name="Zhang L."/>
            <person name="Cai X."/>
            <person name="Wu J."/>
            <person name="Liu M."/>
            <person name="Grob S."/>
            <person name="Cheng F."/>
            <person name="Liang J."/>
            <person name="Cai C."/>
            <person name="Liu Z."/>
            <person name="Liu B."/>
            <person name="Wang F."/>
            <person name="Li S."/>
            <person name="Liu F."/>
            <person name="Li X."/>
            <person name="Cheng L."/>
            <person name="Yang W."/>
            <person name="Li M.H."/>
            <person name="Grossniklaus U."/>
            <person name="Zheng H."/>
            <person name="Wang X."/>
        </authorList>
    </citation>
    <scope>NUCLEOTIDE SEQUENCE [LARGE SCALE GENOMIC DNA]</scope>
    <source>
        <strain evidence="2 3">cv. Chiifu-401-42</strain>
    </source>
</reference>